<keyword evidence="4" id="KW-0963">Cytoplasm</keyword>
<dbReference type="InterPro" id="IPR050687">
    <property type="entry name" value="Dynein_IC"/>
</dbReference>
<evidence type="ECO:0000256" key="5">
    <source>
        <dbReference type="ARBA" id="ARBA00022574"/>
    </source>
</evidence>
<dbReference type="InterPro" id="IPR015943">
    <property type="entry name" value="WD40/YVTN_repeat-like_dom_sf"/>
</dbReference>
<evidence type="ECO:0000256" key="4">
    <source>
        <dbReference type="ARBA" id="ARBA00022490"/>
    </source>
</evidence>
<keyword evidence="9" id="KW-0505">Motor protein</keyword>
<comment type="similarity">
    <text evidence="3">Belongs to the dynein intermediate chain family.</text>
</comment>
<evidence type="ECO:0000313" key="12">
    <source>
        <dbReference type="Ensembl" id="ENSSPUP00000011661.1"/>
    </source>
</evidence>
<name>A0A8D0GYS8_SPHPU</name>
<keyword evidence="13" id="KW-1185">Reference proteome</keyword>
<evidence type="ECO:0000313" key="13">
    <source>
        <dbReference type="Proteomes" id="UP000694392"/>
    </source>
</evidence>
<evidence type="ECO:0000256" key="11">
    <source>
        <dbReference type="ARBA" id="ARBA00023273"/>
    </source>
</evidence>
<reference evidence="12" key="1">
    <citation type="submission" date="2025-08" db="UniProtKB">
        <authorList>
            <consortium name="Ensembl"/>
        </authorList>
    </citation>
    <scope>IDENTIFICATION</scope>
</reference>
<sequence length="77" mass="8760">PEGLQLHTVGCGTSFDFHKKIDYLFLVGTEEGKIYKCSKAYSSQFLDIFDAHHMAVDAVSWNPYHPKIFISCSSDWT</sequence>
<dbReference type="GO" id="GO:0036157">
    <property type="term" value="C:outer dynein arm"/>
    <property type="evidence" value="ECO:0007669"/>
    <property type="project" value="TreeGrafter"/>
</dbReference>
<dbReference type="AlphaFoldDB" id="A0A8D0GYS8"/>
<evidence type="ECO:0000256" key="9">
    <source>
        <dbReference type="ARBA" id="ARBA00023175"/>
    </source>
</evidence>
<dbReference type="PANTHER" id="PTHR12442:SF11">
    <property type="entry name" value="DYNEIN AXONEMAL INTERMEDIATE CHAIN 1"/>
    <property type="match status" value="1"/>
</dbReference>
<evidence type="ECO:0000256" key="3">
    <source>
        <dbReference type="ARBA" id="ARBA00011059"/>
    </source>
</evidence>
<dbReference type="Proteomes" id="UP000694392">
    <property type="component" value="Unplaced"/>
</dbReference>
<dbReference type="GO" id="GO:0045504">
    <property type="term" value="F:dynein heavy chain binding"/>
    <property type="evidence" value="ECO:0007669"/>
    <property type="project" value="TreeGrafter"/>
</dbReference>
<reference evidence="12" key="2">
    <citation type="submission" date="2025-09" db="UniProtKB">
        <authorList>
            <consortium name="Ensembl"/>
        </authorList>
    </citation>
    <scope>IDENTIFICATION</scope>
</reference>
<dbReference type="GO" id="GO:0003341">
    <property type="term" value="P:cilium movement"/>
    <property type="evidence" value="ECO:0007669"/>
    <property type="project" value="TreeGrafter"/>
</dbReference>
<dbReference type="GO" id="GO:0036158">
    <property type="term" value="P:outer dynein arm assembly"/>
    <property type="evidence" value="ECO:0007669"/>
    <property type="project" value="TreeGrafter"/>
</dbReference>
<evidence type="ECO:0000256" key="1">
    <source>
        <dbReference type="ARBA" id="ARBA00004138"/>
    </source>
</evidence>
<evidence type="ECO:0000256" key="7">
    <source>
        <dbReference type="ARBA" id="ARBA00022737"/>
    </source>
</evidence>
<keyword evidence="11" id="KW-0966">Cell projection</keyword>
<dbReference type="GeneTree" id="ENSGT00940000156436"/>
<accession>A0A8D0GYS8</accession>
<dbReference type="Ensembl" id="ENSSPUT00000012444.1">
    <property type="protein sequence ID" value="ENSSPUP00000011661.1"/>
    <property type="gene ID" value="ENSSPUG00000008947.1"/>
</dbReference>
<organism evidence="12 13">
    <name type="scientific">Sphenodon punctatus</name>
    <name type="common">Tuatara</name>
    <name type="synonym">Hatteria punctata</name>
    <dbReference type="NCBI Taxonomy" id="8508"/>
    <lineage>
        <taxon>Eukaryota</taxon>
        <taxon>Metazoa</taxon>
        <taxon>Chordata</taxon>
        <taxon>Craniata</taxon>
        <taxon>Vertebrata</taxon>
        <taxon>Euteleostomi</taxon>
        <taxon>Lepidosauria</taxon>
        <taxon>Sphenodontia</taxon>
        <taxon>Sphenodontidae</taxon>
        <taxon>Sphenodon</taxon>
    </lineage>
</organism>
<dbReference type="Gene3D" id="2.130.10.10">
    <property type="entry name" value="YVTN repeat-like/Quinoprotein amine dehydrogenase"/>
    <property type="match status" value="1"/>
</dbReference>
<dbReference type="GO" id="GO:0005874">
    <property type="term" value="C:microtubule"/>
    <property type="evidence" value="ECO:0007669"/>
    <property type="project" value="UniProtKB-KW"/>
</dbReference>
<comment type="subcellular location">
    <subcellularLocation>
        <location evidence="1">Cell projection</location>
        <location evidence="1">Cilium</location>
    </subcellularLocation>
    <subcellularLocation>
        <location evidence="2">Cytoplasm</location>
        <location evidence="2">Cytoskeleton</location>
    </subcellularLocation>
</comment>
<evidence type="ECO:0000256" key="10">
    <source>
        <dbReference type="ARBA" id="ARBA00023212"/>
    </source>
</evidence>
<dbReference type="SUPFAM" id="SSF50978">
    <property type="entry name" value="WD40 repeat-like"/>
    <property type="match status" value="1"/>
</dbReference>
<dbReference type="PANTHER" id="PTHR12442">
    <property type="entry name" value="DYNEIN INTERMEDIATE CHAIN"/>
    <property type="match status" value="1"/>
</dbReference>
<evidence type="ECO:0000256" key="6">
    <source>
        <dbReference type="ARBA" id="ARBA00022701"/>
    </source>
</evidence>
<evidence type="ECO:0000256" key="8">
    <source>
        <dbReference type="ARBA" id="ARBA00023017"/>
    </source>
</evidence>
<proteinExistence type="inferred from homology"/>
<evidence type="ECO:0000256" key="2">
    <source>
        <dbReference type="ARBA" id="ARBA00004245"/>
    </source>
</evidence>
<dbReference type="GO" id="GO:0045503">
    <property type="term" value="F:dynein light chain binding"/>
    <property type="evidence" value="ECO:0007669"/>
    <property type="project" value="TreeGrafter"/>
</dbReference>
<dbReference type="InterPro" id="IPR036322">
    <property type="entry name" value="WD40_repeat_dom_sf"/>
</dbReference>
<protein>
    <submittedName>
        <fullName evidence="12">Uncharacterized protein</fullName>
    </submittedName>
</protein>
<keyword evidence="6" id="KW-0493">Microtubule</keyword>
<keyword evidence="5" id="KW-0853">WD repeat</keyword>
<keyword evidence="10" id="KW-0206">Cytoskeleton</keyword>
<keyword evidence="7" id="KW-0677">Repeat</keyword>
<keyword evidence="8" id="KW-0243">Dynein</keyword>